<protein>
    <submittedName>
        <fullName evidence="2">Uncharacterized protein</fullName>
    </submittedName>
</protein>
<gene>
    <name evidence="2" type="ordered locus">GFO_2586</name>
</gene>
<keyword evidence="1" id="KW-0472">Membrane</keyword>
<organism evidence="2 3">
    <name type="scientific">Christiangramia forsetii (strain DSM 17595 / CGMCC 1.15422 / KT0803)</name>
    <name type="common">Gramella forsetii</name>
    <dbReference type="NCBI Taxonomy" id="411154"/>
    <lineage>
        <taxon>Bacteria</taxon>
        <taxon>Pseudomonadati</taxon>
        <taxon>Bacteroidota</taxon>
        <taxon>Flavobacteriia</taxon>
        <taxon>Flavobacteriales</taxon>
        <taxon>Flavobacteriaceae</taxon>
        <taxon>Christiangramia</taxon>
    </lineage>
</organism>
<dbReference type="Proteomes" id="UP000000755">
    <property type="component" value="Chromosome"/>
</dbReference>
<dbReference type="HOGENOM" id="CLU_1882823_0_0_10"/>
<evidence type="ECO:0000313" key="2">
    <source>
        <dbReference type="EMBL" id="CAL67542.1"/>
    </source>
</evidence>
<feature type="transmembrane region" description="Helical" evidence="1">
    <location>
        <begin position="7"/>
        <end position="33"/>
    </location>
</feature>
<keyword evidence="1" id="KW-0812">Transmembrane</keyword>
<evidence type="ECO:0000313" key="3">
    <source>
        <dbReference type="Proteomes" id="UP000000755"/>
    </source>
</evidence>
<accession>A0M4J7</accession>
<name>A0M4J7_CHRFK</name>
<evidence type="ECO:0000256" key="1">
    <source>
        <dbReference type="SAM" id="Phobius"/>
    </source>
</evidence>
<dbReference type="RefSeq" id="WP_011710445.1">
    <property type="nucleotide sequence ID" value="NC_008571.1"/>
</dbReference>
<dbReference type="STRING" id="411154.GFO_2586"/>
<proteinExistence type="predicted"/>
<keyword evidence="1" id="KW-1133">Transmembrane helix</keyword>
<sequence length="135" mass="16026">MKWIFRIALLTILAVGLLWGIFWPIWFIFWMVVYRITTSYLFNIKITDVKLKEKKEGFQLFEFEYKIEGNTCTALGRINDSKKFTPENIKFYLNSEVSKDDMKKFKSNTYLQKEVEDGSLNMILEVYKNPEAIPA</sequence>
<reference evidence="2 3" key="1">
    <citation type="journal article" date="2006" name="Environ. Microbiol.">
        <title>Whole genome analysis of the marine Bacteroidetes'Gramella forsetii' reveals adaptations to degradation of polymeric organic matter.</title>
        <authorList>
            <person name="Bauer M."/>
            <person name="Kube M."/>
            <person name="Teeling H."/>
            <person name="Richter M."/>
            <person name="Lombardot T."/>
            <person name="Allers E."/>
            <person name="Wuerdemann C.A."/>
            <person name="Quast C."/>
            <person name="Kuhl H."/>
            <person name="Knaust F."/>
            <person name="Woebken D."/>
            <person name="Bischof K."/>
            <person name="Mussmann M."/>
            <person name="Choudhuri J.V."/>
            <person name="Meyer F."/>
            <person name="Reinhardt R."/>
            <person name="Amann R.I."/>
            <person name="Gloeckner F.O."/>
        </authorList>
    </citation>
    <scope>NUCLEOTIDE SEQUENCE [LARGE SCALE GENOMIC DNA]</scope>
    <source>
        <strain evidence="2 3">KT0803</strain>
    </source>
</reference>
<dbReference type="EMBL" id="CU207366">
    <property type="protein sequence ID" value="CAL67542.1"/>
    <property type="molecule type" value="Genomic_DNA"/>
</dbReference>
<dbReference type="AlphaFoldDB" id="A0M4J7"/>
<dbReference type="KEGG" id="gfo:GFO_2586"/>